<name>A0A453LVS2_AEGTS</name>
<dbReference type="AlphaFoldDB" id="A0A453LVS2"/>
<organism evidence="1 2">
    <name type="scientific">Aegilops tauschii subsp. strangulata</name>
    <name type="common">Goatgrass</name>
    <dbReference type="NCBI Taxonomy" id="200361"/>
    <lineage>
        <taxon>Eukaryota</taxon>
        <taxon>Viridiplantae</taxon>
        <taxon>Streptophyta</taxon>
        <taxon>Embryophyta</taxon>
        <taxon>Tracheophyta</taxon>
        <taxon>Spermatophyta</taxon>
        <taxon>Magnoliopsida</taxon>
        <taxon>Liliopsida</taxon>
        <taxon>Poales</taxon>
        <taxon>Poaceae</taxon>
        <taxon>BOP clade</taxon>
        <taxon>Pooideae</taxon>
        <taxon>Triticodae</taxon>
        <taxon>Triticeae</taxon>
        <taxon>Triticinae</taxon>
        <taxon>Aegilops</taxon>
    </lineage>
</organism>
<dbReference type="Proteomes" id="UP000015105">
    <property type="component" value="Chromosome 5D"/>
</dbReference>
<reference evidence="2" key="1">
    <citation type="journal article" date="2014" name="Science">
        <title>Ancient hybridizations among the ancestral genomes of bread wheat.</title>
        <authorList>
            <consortium name="International Wheat Genome Sequencing Consortium,"/>
            <person name="Marcussen T."/>
            <person name="Sandve S.R."/>
            <person name="Heier L."/>
            <person name="Spannagl M."/>
            <person name="Pfeifer M."/>
            <person name="Jakobsen K.S."/>
            <person name="Wulff B.B."/>
            <person name="Steuernagel B."/>
            <person name="Mayer K.F."/>
            <person name="Olsen O.A."/>
        </authorList>
    </citation>
    <scope>NUCLEOTIDE SEQUENCE [LARGE SCALE GENOMIC DNA]</scope>
    <source>
        <strain evidence="2">cv. AL8/78</strain>
    </source>
</reference>
<evidence type="ECO:0000313" key="1">
    <source>
        <dbReference type="EnsemblPlants" id="AET5Gv20921900.4"/>
    </source>
</evidence>
<sequence length="92" mass="10420">MEQCWLTEPERRPSFTEVATCLRCMLIVGELGRGRQRCADLGGPPRRRHDVGRPARRHTLWAIALAPTWRRRGSMKHSACVMLSNAGLLLPT</sequence>
<dbReference type="EnsemblPlants" id="AET5Gv20921900.4">
    <property type="protein sequence ID" value="AET5Gv20921900.4"/>
    <property type="gene ID" value="AET5Gv20921900"/>
</dbReference>
<proteinExistence type="predicted"/>
<keyword evidence="2" id="KW-1185">Reference proteome</keyword>
<evidence type="ECO:0000313" key="2">
    <source>
        <dbReference type="Proteomes" id="UP000015105"/>
    </source>
</evidence>
<reference evidence="1" key="4">
    <citation type="submission" date="2019-03" db="UniProtKB">
        <authorList>
            <consortium name="EnsemblPlants"/>
        </authorList>
    </citation>
    <scope>IDENTIFICATION</scope>
</reference>
<protein>
    <submittedName>
        <fullName evidence="1">Uncharacterized protein</fullName>
    </submittedName>
</protein>
<reference evidence="2" key="2">
    <citation type="journal article" date="2017" name="Nat. Plants">
        <title>The Aegilops tauschii genome reveals multiple impacts of transposons.</title>
        <authorList>
            <person name="Zhao G."/>
            <person name="Zou C."/>
            <person name="Li K."/>
            <person name="Wang K."/>
            <person name="Li T."/>
            <person name="Gao L."/>
            <person name="Zhang X."/>
            <person name="Wang H."/>
            <person name="Yang Z."/>
            <person name="Liu X."/>
            <person name="Jiang W."/>
            <person name="Mao L."/>
            <person name="Kong X."/>
            <person name="Jiao Y."/>
            <person name="Jia J."/>
        </authorList>
    </citation>
    <scope>NUCLEOTIDE SEQUENCE [LARGE SCALE GENOMIC DNA]</scope>
    <source>
        <strain evidence="2">cv. AL8/78</strain>
    </source>
</reference>
<dbReference type="Gramene" id="AET5Gv20921900.4">
    <property type="protein sequence ID" value="AET5Gv20921900.4"/>
    <property type="gene ID" value="AET5Gv20921900"/>
</dbReference>
<reference evidence="1" key="5">
    <citation type="journal article" date="2021" name="G3 (Bethesda)">
        <title>Aegilops tauschii genome assembly Aet v5.0 features greater sequence contiguity and improved annotation.</title>
        <authorList>
            <person name="Wang L."/>
            <person name="Zhu T."/>
            <person name="Rodriguez J.C."/>
            <person name="Deal K.R."/>
            <person name="Dubcovsky J."/>
            <person name="McGuire P.E."/>
            <person name="Lux T."/>
            <person name="Spannagl M."/>
            <person name="Mayer K.F.X."/>
            <person name="Baldrich P."/>
            <person name="Meyers B.C."/>
            <person name="Huo N."/>
            <person name="Gu Y.Q."/>
            <person name="Zhou H."/>
            <person name="Devos K.M."/>
            <person name="Bennetzen J.L."/>
            <person name="Unver T."/>
            <person name="Budak H."/>
            <person name="Gulick P.J."/>
            <person name="Galiba G."/>
            <person name="Kalapos B."/>
            <person name="Nelson D.R."/>
            <person name="Li P."/>
            <person name="You F.M."/>
            <person name="Luo M.C."/>
            <person name="Dvorak J."/>
        </authorList>
    </citation>
    <scope>NUCLEOTIDE SEQUENCE [LARGE SCALE GENOMIC DNA]</scope>
    <source>
        <strain evidence="1">cv. AL8/78</strain>
    </source>
</reference>
<accession>A0A453LVS2</accession>
<reference evidence="1" key="3">
    <citation type="journal article" date="2017" name="Nature">
        <title>Genome sequence of the progenitor of the wheat D genome Aegilops tauschii.</title>
        <authorList>
            <person name="Luo M.C."/>
            <person name="Gu Y.Q."/>
            <person name="Puiu D."/>
            <person name="Wang H."/>
            <person name="Twardziok S.O."/>
            <person name="Deal K.R."/>
            <person name="Huo N."/>
            <person name="Zhu T."/>
            <person name="Wang L."/>
            <person name="Wang Y."/>
            <person name="McGuire P.E."/>
            <person name="Liu S."/>
            <person name="Long H."/>
            <person name="Ramasamy R.K."/>
            <person name="Rodriguez J.C."/>
            <person name="Van S.L."/>
            <person name="Yuan L."/>
            <person name="Wang Z."/>
            <person name="Xia Z."/>
            <person name="Xiao L."/>
            <person name="Anderson O.D."/>
            <person name="Ouyang S."/>
            <person name="Liang Y."/>
            <person name="Zimin A.V."/>
            <person name="Pertea G."/>
            <person name="Qi P."/>
            <person name="Bennetzen J.L."/>
            <person name="Dai X."/>
            <person name="Dawson M.W."/>
            <person name="Muller H.G."/>
            <person name="Kugler K."/>
            <person name="Rivarola-Duarte L."/>
            <person name="Spannagl M."/>
            <person name="Mayer K.F.X."/>
            <person name="Lu F.H."/>
            <person name="Bevan M.W."/>
            <person name="Leroy P."/>
            <person name="Li P."/>
            <person name="You F.M."/>
            <person name="Sun Q."/>
            <person name="Liu Z."/>
            <person name="Lyons E."/>
            <person name="Wicker T."/>
            <person name="Salzberg S.L."/>
            <person name="Devos K.M."/>
            <person name="Dvorak J."/>
        </authorList>
    </citation>
    <scope>NUCLEOTIDE SEQUENCE [LARGE SCALE GENOMIC DNA]</scope>
    <source>
        <strain evidence="1">cv. AL8/78</strain>
    </source>
</reference>